<dbReference type="EMBL" id="HACA01005359">
    <property type="protein sequence ID" value="CDW22720.1"/>
    <property type="molecule type" value="Transcribed_RNA"/>
</dbReference>
<protein>
    <submittedName>
        <fullName evidence="1">Uncharacterized protein</fullName>
    </submittedName>
</protein>
<evidence type="ECO:0000313" key="1">
    <source>
        <dbReference type="EMBL" id="CDW22720.1"/>
    </source>
</evidence>
<sequence>MERFVYIDDSSVSQSNPLQTICRDYSHHSLGYLIILCGVEGKSMTHFLNN</sequence>
<dbReference type="AlphaFoldDB" id="A0A0K2TA63"/>
<organism evidence="1">
    <name type="scientific">Lepeophtheirus salmonis</name>
    <name type="common">Salmon louse</name>
    <name type="synonym">Caligus salmonis</name>
    <dbReference type="NCBI Taxonomy" id="72036"/>
    <lineage>
        <taxon>Eukaryota</taxon>
        <taxon>Metazoa</taxon>
        <taxon>Ecdysozoa</taxon>
        <taxon>Arthropoda</taxon>
        <taxon>Crustacea</taxon>
        <taxon>Multicrustacea</taxon>
        <taxon>Hexanauplia</taxon>
        <taxon>Copepoda</taxon>
        <taxon>Siphonostomatoida</taxon>
        <taxon>Caligidae</taxon>
        <taxon>Lepeophtheirus</taxon>
    </lineage>
</organism>
<proteinExistence type="predicted"/>
<accession>A0A0K2TA63</accession>
<reference evidence="1" key="1">
    <citation type="submission" date="2014-05" db="EMBL/GenBank/DDBJ databases">
        <authorList>
            <person name="Chronopoulou M."/>
        </authorList>
    </citation>
    <scope>NUCLEOTIDE SEQUENCE</scope>
    <source>
        <tissue evidence="1">Whole organism</tissue>
    </source>
</reference>
<name>A0A0K2TA63_LEPSM</name>